<protein>
    <submittedName>
        <fullName evidence="2">Uncharacterized protein</fullName>
    </submittedName>
</protein>
<proteinExistence type="predicted"/>
<reference evidence="2 3" key="1">
    <citation type="submission" date="2018-08" db="EMBL/GenBank/DDBJ databases">
        <title>Freshwater and sediment microbial communities from various areas in North America, analyzing microbe dynamics in response to fracking.</title>
        <authorList>
            <person name="Lamendella R."/>
        </authorList>
    </citation>
    <scope>NUCLEOTIDE SEQUENCE [LARGE SCALE GENOMIC DNA]</scope>
    <source>
        <strain evidence="2 3">DB-1</strain>
    </source>
</reference>
<keyword evidence="1" id="KW-0472">Membrane</keyword>
<feature type="transmembrane region" description="Helical" evidence="1">
    <location>
        <begin position="20"/>
        <end position="41"/>
    </location>
</feature>
<dbReference type="EMBL" id="QTTY01000030">
    <property type="protein sequence ID" value="REF24730.1"/>
    <property type="molecule type" value="Genomic_DNA"/>
</dbReference>
<evidence type="ECO:0000256" key="1">
    <source>
        <dbReference type="SAM" id="Phobius"/>
    </source>
</evidence>
<organism evidence="2 3">
    <name type="scientific">Bacillus mycoides</name>
    <dbReference type="NCBI Taxonomy" id="1405"/>
    <lineage>
        <taxon>Bacteria</taxon>
        <taxon>Bacillati</taxon>
        <taxon>Bacillota</taxon>
        <taxon>Bacilli</taxon>
        <taxon>Bacillales</taxon>
        <taxon>Bacillaceae</taxon>
        <taxon>Bacillus</taxon>
        <taxon>Bacillus cereus group</taxon>
    </lineage>
</organism>
<evidence type="ECO:0000313" key="2">
    <source>
        <dbReference type="EMBL" id="REF24730.1"/>
    </source>
</evidence>
<evidence type="ECO:0000313" key="3">
    <source>
        <dbReference type="Proteomes" id="UP000256530"/>
    </source>
</evidence>
<comment type="caution">
    <text evidence="2">The sequence shown here is derived from an EMBL/GenBank/DDBJ whole genome shotgun (WGS) entry which is preliminary data.</text>
</comment>
<keyword evidence="1" id="KW-1133">Transmembrane helix</keyword>
<gene>
    <name evidence="2" type="ORF">DET55_1305</name>
</gene>
<keyword evidence="1" id="KW-0812">Transmembrane</keyword>
<dbReference type="AlphaFoldDB" id="A0A3D9U9W1"/>
<accession>A0A3D9U9W1</accession>
<sequence length="51" mass="5717">MQMLYVLYNNAPVSPAINPLLFSFLGVTSYTAFQNIVFLAFDVGLNNKVFL</sequence>
<name>A0A3D9U9W1_BACMY</name>
<dbReference type="Proteomes" id="UP000256530">
    <property type="component" value="Unassembled WGS sequence"/>
</dbReference>